<evidence type="ECO:0000313" key="2">
    <source>
        <dbReference type="Proteomes" id="UP000198290"/>
    </source>
</evidence>
<reference evidence="2" key="3">
    <citation type="journal article" date="2017" name="Plant Physiol. Biochem.">
        <title>Differential oxidative and antioxidative response of duckweed Lemna minor toward plant growth promoting/inhibiting bacteria.</title>
        <authorList>
            <person name="Ishizawa H."/>
            <person name="Kuroda M."/>
            <person name="Morikawa M."/>
            <person name="Ike M."/>
        </authorList>
    </citation>
    <scope>NUCLEOTIDE SEQUENCE [LARGE SCALE GENOMIC DNA]</scope>
    <source>
        <strain evidence="2">H3</strain>
    </source>
</reference>
<accession>A0A3G9GHC9</accession>
<protein>
    <submittedName>
        <fullName evidence="1">Uncharacterized protein</fullName>
    </submittedName>
</protein>
<dbReference type="KEGG" id="amah:DLM_1886"/>
<organism evidence="1 2">
    <name type="scientific">Aquitalea magnusonii</name>
    <dbReference type="NCBI Taxonomy" id="332411"/>
    <lineage>
        <taxon>Bacteria</taxon>
        <taxon>Pseudomonadati</taxon>
        <taxon>Pseudomonadota</taxon>
        <taxon>Betaproteobacteria</taxon>
        <taxon>Neisseriales</taxon>
        <taxon>Chromobacteriaceae</taxon>
        <taxon>Aquitalea</taxon>
    </lineage>
</organism>
<dbReference type="EMBL" id="AP018823">
    <property type="protein sequence ID" value="BBF85502.1"/>
    <property type="molecule type" value="Genomic_DNA"/>
</dbReference>
<gene>
    <name evidence="1" type="ORF">DLM_1886</name>
</gene>
<evidence type="ECO:0000313" key="1">
    <source>
        <dbReference type="EMBL" id="BBF85502.1"/>
    </source>
</evidence>
<dbReference type="Proteomes" id="UP000198290">
    <property type="component" value="Chromosome"/>
</dbReference>
<reference evidence="1 2" key="2">
    <citation type="journal article" date="2017" name="Genome Announc.">
        <title>Draft genome sequence of Aquitalea magnusonii strain H3, a plant growth-promoting bacterium of duckweed Lemna minor.</title>
        <authorList>
            <person name="Ishizawa H."/>
            <person name="Kuroda M."/>
            <person name="Ike M."/>
        </authorList>
    </citation>
    <scope>NUCLEOTIDE SEQUENCE [LARGE SCALE GENOMIC DNA]</scope>
    <source>
        <strain evidence="1 2">H3</strain>
    </source>
</reference>
<name>A0A3G9GHC9_9NEIS</name>
<keyword evidence="2" id="KW-1185">Reference proteome</keyword>
<proteinExistence type="predicted"/>
<reference evidence="2" key="1">
    <citation type="journal article" date="2017" name="Biotechnol. Biofuels">
        <title>Evaluation of environmental bacterial communities as a factor affecting the growth of duckweed Lemna minor.</title>
        <authorList>
            <person name="Ishizawa H."/>
            <person name="Kuroda M."/>
            <person name="Morikawa M."/>
            <person name="Ike M."/>
        </authorList>
    </citation>
    <scope>NUCLEOTIDE SEQUENCE [LARGE SCALE GENOMIC DNA]</scope>
    <source>
        <strain evidence="2">H3</strain>
    </source>
</reference>
<sequence length="1256" mass="145456">MTQNYSENWQHLKSILTGFSTNNREPKLHWHSDHIHAKALSIFLAHATLATPRLDRMTVREVLAGHQEWPHTPDARQFEGVSLPLSLLEELGLVGFYADWCTVHSRSPNQDDVDPILIPLIQAIEHLKDICWGRNGYIQPHYVCPVDELQKLLADHFGSTPVAELIPELSLEDIYFKLHPGNINFDSLVSTYLWQRLRAILEPSEAFERWMLCLRVNCEWAFPVLFGDSDYEQKAEFNNQLLAYVAQDSGLFTTSETLKRQAINKDRFSHIAIPVSTHLKYTIDADGNSPSECQDVIGFEKPTLDTLRAAYPLPSSDNTTDLQLVRNWHYSGHWLEPQLLYTWLLSFSIEDSIRIESHLLASYGFVEKLLELAASRPLLKHLLFNVLPDYESATYKLFLLSQSATCDVALFYLTQKSFSSRRDSKSFMRNFDKSYQNLVCHEYLRAIEVEPDSGDRLLKVVDLLGGRCGFHTRDFPESHEYQFLLCFLDSLSHQRVVQLGKAFSEWCATTKIKHAHQCSQLHWYFLGFWLIERIEQLGIDLAGTLICNLRENLLGYYRAEIVESLAGKQHSLEPNDFFSALPWHKLVGSEGPVQLLEISNRCGDWQAKLSYSNVNNFSVASAVRHYLQVLMCVGRPHRIPQDWKRFASRVVEIVRMLGFGPREEATYLFDTAFYLEKYDLWSQFCSYTNLLERELYDEIVDRCLPYVPLNQLFILLERCNVIARTRELQEIIATRQSPDSENLGLSSLEQAFISAWDAGNYDQASRLIGTAISIFDQDRFSNTKNPHFLRVRKKWQIYEYKWHLLKLLETFKGHPEEYAREARKVSMPHENIGGPTRNDEDVYNRECEQFRRYIIAAAYCETSPEKCIDIMEQLCKENKSNNFSFMLFKGRVALHEINDDTTGLRHALSQLLNSLIDLTPENMPPLWIAHILDAYRQLHDQEIDNFWGKLNPDQQARREILRPYCRALMERGDTLIAQHILTRYQDLNFQASDELGIDDLADEVVKTNEKSMLQLIQVVNEASERSIVQLKKHYSQIVSKEFEDYVTIVGQELEPHEFLKNVVVEVAQELLLRKKNLQIHSEYLEDRISFRISKEDLINDWFTSLFDKRMAEARIGFRDQKRGGKSTSGESPGEIDAFITDAKNRRISIFEAFRLFSKDAKVISDHLNKIAGYDNESLSPVFIVAYCDVNDFDALVSGYSAFIASQNYTGFTIDSLTDGSIRTLDFKGHLWIGMERRWRGHREIIFYHLLLNMGSQ</sequence>
<dbReference type="RefSeq" id="WP_089083299.1">
    <property type="nucleotide sequence ID" value="NZ_AP018823.1"/>
</dbReference>
<dbReference type="AlphaFoldDB" id="A0A3G9GHC9"/>
<dbReference type="OrthoDB" id="1397159at2"/>